<comment type="similarity">
    <text evidence="1">Belongs to the AB hydrolase superfamily. AB hydrolase 2 family.</text>
</comment>
<protein>
    <recommendedName>
        <fullName evidence="3">Phospholipase/carboxylesterase/thioesterase domain-containing protein</fullName>
    </recommendedName>
</protein>
<evidence type="ECO:0000259" key="3">
    <source>
        <dbReference type="Pfam" id="PF02230"/>
    </source>
</evidence>
<dbReference type="AlphaFoldDB" id="A0A382PAR5"/>
<dbReference type="Gene3D" id="3.40.50.1820">
    <property type="entry name" value="alpha/beta hydrolase"/>
    <property type="match status" value="1"/>
</dbReference>
<dbReference type="InterPro" id="IPR003140">
    <property type="entry name" value="PLipase/COase/thioEstase"/>
</dbReference>
<evidence type="ECO:0000313" key="4">
    <source>
        <dbReference type="EMBL" id="SVC69937.1"/>
    </source>
</evidence>
<dbReference type="PANTHER" id="PTHR10655:SF17">
    <property type="entry name" value="LYSOPHOSPHOLIPASE-LIKE PROTEIN 1"/>
    <property type="match status" value="1"/>
</dbReference>
<dbReference type="EMBL" id="UINC01105756">
    <property type="protein sequence ID" value="SVC69937.1"/>
    <property type="molecule type" value="Genomic_DNA"/>
</dbReference>
<evidence type="ECO:0000256" key="1">
    <source>
        <dbReference type="ARBA" id="ARBA00006499"/>
    </source>
</evidence>
<dbReference type="InterPro" id="IPR029058">
    <property type="entry name" value="AB_hydrolase_fold"/>
</dbReference>
<gene>
    <name evidence="4" type="ORF">METZ01_LOCUS322791</name>
</gene>
<feature type="domain" description="Phospholipase/carboxylesterase/thioesterase" evidence="3">
    <location>
        <begin position="25"/>
        <end position="240"/>
    </location>
</feature>
<evidence type="ECO:0000256" key="2">
    <source>
        <dbReference type="ARBA" id="ARBA00022801"/>
    </source>
</evidence>
<organism evidence="4">
    <name type="scientific">marine metagenome</name>
    <dbReference type="NCBI Taxonomy" id="408172"/>
    <lineage>
        <taxon>unclassified sequences</taxon>
        <taxon>metagenomes</taxon>
        <taxon>ecological metagenomes</taxon>
    </lineage>
</organism>
<accession>A0A382PAR5</accession>
<dbReference type="GO" id="GO:0016787">
    <property type="term" value="F:hydrolase activity"/>
    <property type="evidence" value="ECO:0007669"/>
    <property type="project" value="UniProtKB-KW"/>
</dbReference>
<dbReference type="Pfam" id="PF02230">
    <property type="entry name" value="Abhydrolase_2"/>
    <property type="match status" value="1"/>
</dbReference>
<dbReference type="PANTHER" id="PTHR10655">
    <property type="entry name" value="LYSOPHOSPHOLIPASE-RELATED"/>
    <property type="match status" value="1"/>
</dbReference>
<name>A0A382PAR5_9ZZZZ</name>
<sequence length="251" mass="28222">MRQTKKKICNLRCTVFEPNILNKENLHLVILCHGYGAPGNDLVSVGEFLCQKDSYISENFCFIFPEGPLTLDNIGLYGSRAWWNIDLIAHQRAIDGIDPRDYSKNIPNGMPLASNMLMDLVNKIILDYSVSSNRIILGGFSQGSMITTDVALRMNEPPGGLIVMSGTLVCEEIWMELAKKRGVLNIIQSHGKSDPLLSFVAAERLRGLFLKAELEHKFLPFDGFHEIPESVLLYTSEFIKEFSNQNKTILL</sequence>
<reference evidence="4" key="1">
    <citation type="submission" date="2018-05" db="EMBL/GenBank/DDBJ databases">
        <authorList>
            <person name="Lanie J.A."/>
            <person name="Ng W.-L."/>
            <person name="Kazmierczak K.M."/>
            <person name="Andrzejewski T.M."/>
            <person name="Davidsen T.M."/>
            <person name="Wayne K.J."/>
            <person name="Tettelin H."/>
            <person name="Glass J.I."/>
            <person name="Rusch D."/>
            <person name="Podicherti R."/>
            <person name="Tsui H.-C.T."/>
            <person name="Winkler M.E."/>
        </authorList>
    </citation>
    <scope>NUCLEOTIDE SEQUENCE</scope>
</reference>
<keyword evidence="2" id="KW-0378">Hydrolase</keyword>
<dbReference type="InterPro" id="IPR050565">
    <property type="entry name" value="LYPA1-2/EST-like"/>
</dbReference>
<dbReference type="SUPFAM" id="SSF53474">
    <property type="entry name" value="alpha/beta-Hydrolases"/>
    <property type="match status" value="1"/>
</dbReference>
<proteinExistence type="inferred from homology"/>